<feature type="domain" description="Peptidase M10 metallopeptidase" evidence="6">
    <location>
        <begin position="183"/>
        <end position="217"/>
    </location>
</feature>
<gene>
    <name evidence="7" type="ORF">SAMN04515671_3857</name>
</gene>
<dbReference type="RefSeq" id="WP_090479098.1">
    <property type="nucleotide sequence ID" value="NZ_LT629710.1"/>
</dbReference>
<sequence>MSRFTDPIAGFGRTFARTAAGMTMDLASAAARAGEVAVDTVTGRDRGVGVLRVQVLILTDEAGTALSTPEQITPALTAADRILRAGTGVRVRVTGIRTIAEVPPAAALDPRANRGLVVDDILGRTEFYRRHLRDRDGPADPAFVGAPITVIVVREIAGHTTGCSLGISADWVITQASLYNAASENSYDETVLAHELGHALNLPHHRDRTNLMFPESSPPHRVRGTALSRWQRGVVQANRHVLPGGREPGRSGPASDLG</sequence>
<evidence type="ECO:0000313" key="8">
    <source>
        <dbReference type="Proteomes" id="UP000198741"/>
    </source>
</evidence>
<evidence type="ECO:0000256" key="2">
    <source>
        <dbReference type="ARBA" id="ARBA00022723"/>
    </source>
</evidence>
<dbReference type="InterPro" id="IPR001818">
    <property type="entry name" value="Pept_M10_metallopeptidase"/>
</dbReference>
<evidence type="ECO:0000313" key="7">
    <source>
        <dbReference type="EMBL" id="SDP35573.1"/>
    </source>
</evidence>
<dbReference type="Proteomes" id="UP000198741">
    <property type="component" value="Chromosome I"/>
</dbReference>
<keyword evidence="4" id="KW-0862">Zinc</keyword>
<dbReference type="EMBL" id="LT629710">
    <property type="protein sequence ID" value="SDP35573.1"/>
    <property type="molecule type" value="Genomic_DNA"/>
</dbReference>
<dbReference type="STRING" id="1090615.SAMN04515671_3857"/>
<dbReference type="GO" id="GO:0031012">
    <property type="term" value="C:extracellular matrix"/>
    <property type="evidence" value="ECO:0007669"/>
    <property type="project" value="InterPro"/>
</dbReference>
<dbReference type="Pfam" id="PF00413">
    <property type="entry name" value="Peptidase_M10"/>
    <property type="match status" value="1"/>
</dbReference>
<name>A0A1H0S1H4_9ACTN</name>
<dbReference type="SUPFAM" id="SSF55486">
    <property type="entry name" value="Metalloproteases ('zincins'), catalytic domain"/>
    <property type="match status" value="1"/>
</dbReference>
<evidence type="ECO:0000256" key="1">
    <source>
        <dbReference type="ARBA" id="ARBA00022670"/>
    </source>
</evidence>
<dbReference type="Gene3D" id="3.40.390.10">
    <property type="entry name" value="Collagenase (Catalytic Domain)"/>
    <property type="match status" value="1"/>
</dbReference>
<evidence type="ECO:0000256" key="4">
    <source>
        <dbReference type="ARBA" id="ARBA00022833"/>
    </source>
</evidence>
<evidence type="ECO:0000256" key="5">
    <source>
        <dbReference type="SAM" id="MobiDB-lite"/>
    </source>
</evidence>
<reference evidence="7 8" key="1">
    <citation type="submission" date="2016-10" db="EMBL/GenBank/DDBJ databases">
        <authorList>
            <person name="de Groot N.N."/>
        </authorList>
    </citation>
    <scope>NUCLEOTIDE SEQUENCE [LARGE SCALE GENOMIC DNA]</scope>
    <source>
        <strain evidence="8">P4-7,KCTC 19426,CECT 7604</strain>
    </source>
</reference>
<keyword evidence="1" id="KW-0645">Protease</keyword>
<dbReference type="AlphaFoldDB" id="A0A1H0S1H4"/>
<evidence type="ECO:0000259" key="6">
    <source>
        <dbReference type="Pfam" id="PF00413"/>
    </source>
</evidence>
<dbReference type="GO" id="GO:0008270">
    <property type="term" value="F:zinc ion binding"/>
    <property type="evidence" value="ECO:0007669"/>
    <property type="project" value="InterPro"/>
</dbReference>
<keyword evidence="3" id="KW-0378">Hydrolase</keyword>
<evidence type="ECO:0000256" key="3">
    <source>
        <dbReference type="ARBA" id="ARBA00022801"/>
    </source>
</evidence>
<dbReference type="OrthoDB" id="5190553at2"/>
<dbReference type="InterPro" id="IPR024079">
    <property type="entry name" value="MetalloPept_cat_dom_sf"/>
</dbReference>
<keyword evidence="8" id="KW-1185">Reference proteome</keyword>
<protein>
    <recommendedName>
        <fullName evidence="6">Peptidase M10 metallopeptidase domain-containing protein</fullName>
    </recommendedName>
</protein>
<dbReference type="GO" id="GO:0004222">
    <property type="term" value="F:metalloendopeptidase activity"/>
    <property type="evidence" value="ECO:0007669"/>
    <property type="project" value="InterPro"/>
</dbReference>
<accession>A0A1H0S1H4</accession>
<dbReference type="GO" id="GO:0006508">
    <property type="term" value="P:proteolysis"/>
    <property type="evidence" value="ECO:0007669"/>
    <property type="project" value="UniProtKB-KW"/>
</dbReference>
<organism evidence="7 8">
    <name type="scientific">Nakamurella panacisegetis</name>
    <dbReference type="NCBI Taxonomy" id="1090615"/>
    <lineage>
        <taxon>Bacteria</taxon>
        <taxon>Bacillati</taxon>
        <taxon>Actinomycetota</taxon>
        <taxon>Actinomycetes</taxon>
        <taxon>Nakamurellales</taxon>
        <taxon>Nakamurellaceae</taxon>
        <taxon>Nakamurella</taxon>
    </lineage>
</organism>
<keyword evidence="2" id="KW-0479">Metal-binding</keyword>
<feature type="region of interest" description="Disordered" evidence="5">
    <location>
        <begin position="238"/>
        <end position="258"/>
    </location>
</feature>
<proteinExistence type="predicted"/>